<evidence type="ECO:0008006" key="3">
    <source>
        <dbReference type="Google" id="ProtNLM"/>
    </source>
</evidence>
<keyword evidence="2" id="KW-1185">Reference proteome</keyword>
<organism evidence="1 2">
    <name type="scientific">Desulfosarcina alkanivorans</name>
    <dbReference type="NCBI Taxonomy" id="571177"/>
    <lineage>
        <taxon>Bacteria</taxon>
        <taxon>Pseudomonadati</taxon>
        <taxon>Thermodesulfobacteriota</taxon>
        <taxon>Desulfobacteria</taxon>
        <taxon>Desulfobacterales</taxon>
        <taxon>Desulfosarcinaceae</taxon>
        <taxon>Desulfosarcina</taxon>
    </lineage>
</organism>
<dbReference type="SUPFAM" id="SSF56281">
    <property type="entry name" value="Metallo-hydrolase/oxidoreductase"/>
    <property type="match status" value="1"/>
</dbReference>
<name>A0A5K7YU20_9BACT</name>
<reference evidence="1 2" key="1">
    <citation type="submission" date="2019-11" db="EMBL/GenBank/DDBJ databases">
        <title>Comparative genomics of hydrocarbon-degrading Desulfosarcina strains.</title>
        <authorList>
            <person name="Watanabe M."/>
            <person name="Kojima H."/>
            <person name="Fukui M."/>
        </authorList>
    </citation>
    <scope>NUCLEOTIDE SEQUENCE [LARGE SCALE GENOMIC DNA]</scope>
    <source>
        <strain evidence="1 2">PL12</strain>
    </source>
</reference>
<sequence>MAERRLGIRPLRRPDRRFDAGDVLDFGAIQLLAIHAPGHLDDHYCFLETKTGTLFSIDIDFTGFGPWYGSPEGDINRFRESVTMLRSLTFYLICASHKTPIPRADADDYFDRYLNAFDRQKMAVFDLCRQRGWI</sequence>
<dbReference type="EMBL" id="AP021874">
    <property type="protein sequence ID" value="BBO70551.1"/>
    <property type="molecule type" value="Genomic_DNA"/>
</dbReference>
<gene>
    <name evidence="1" type="ORF">DSCA_44810</name>
</gene>
<dbReference type="KEGG" id="dalk:DSCA_44810"/>
<dbReference type="RefSeq" id="WP_231716244.1">
    <property type="nucleotide sequence ID" value="NZ_AP021874.1"/>
</dbReference>
<protein>
    <recommendedName>
        <fullName evidence="3">Metallo-beta-lactamase domain-containing protein</fullName>
    </recommendedName>
</protein>
<dbReference type="AlphaFoldDB" id="A0A5K7YU20"/>
<accession>A0A5K7YU20</accession>
<dbReference type="Proteomes" id="UP000427906">
    <property type="component" value="Chromosome"/>
</dbReference>
<evidence type="ECO:0000313" key="1">
    <source>
        <dbReference type="EMBL" id="BBO70551.1"/>
    </source>
</evidence>
<evidence type="ECO:0000313" key="2">
    <source>
        <dbReference type="Proteomes" id="UP000427906"/>
    </source>
</evidence>
<dbReference type="InterPro" id="IPR036866">
    <property type="entry name" value="RibonucZ/Hydroxyglut_hydro"/>
</dbReference>
<dbReference type="Gene3D" id="3.60.15.10">
    <property type="entry name" value="Ribonuclease Z/Hydroxyacylglutathione hydrolase-like"/>
    <property type="match status" value="1"/>
</dbReference>
<proteinExistence type="predicted"/>